<dbReference type="InterPro" id="IPR052957">
    <property type="entry name" value="Auxin_embryo_med"/>
</dbReference>
<evidence type="ECO:0008006" key="3">
    <source>
        <dbReference type="Google" id="ProtNLM"/>
    </source>
</evidence>
<dbReference type="SUPFAM" id="SSF55874">
    <property type="entry name" value="ATPase domain of HSP90 chaperone/DNA topoisomerase II/histidine kinase"/>
    <property type="match status" value="1"/>
</dbReference>
<organism evidence="1 2">
    <name type="scientific">Actinopolymorpha cephalotaxi</name>
    <dbReference type="NCBI Taxonomy" id="504797"/>
    <lineage>
        <taxon>Bacteria</taxon>
        <taxon>Bacillati</taxon>
        <taxon>Actinomycetota</taxon>
        <taxon>Actinomycetes</taxon>
        <taxon>Propionibacteriales</taxon>
        <taxon>Actinopolymorphaceae</taxon>
        <taxon>Actinopolymorpha</taxon>
    </lineage>
</organism>
<dbReference type="PANTHER" id="PTHR32387:SF0">
    <property type="entry name" value="PROTEIN NO VEIN"/>
    <property type="match status" value="1"/>
</dbReference>
<evidence type="ECO:0000313" key="1">
    <source>
        <dbReference type="EMBL" id="SFG78991.1"/>
    </source>
</evidence>
<dbReference type="EMBL" id="FOOI01000008">
    <property type="protein sequence ID" value="SFG78991.1"/>
    <property type="molecule type" value="Genomic_DNA"/>
</dbReference>
<proteinExistence type="predicted"/>
<dbReference type="PRINTS" id="PR00775">
    <property type="entry name" value="HEATSHOCK90"/>
</dbReference>
<dbReference type="OrthoDB" id="9776021at2"/>
<dbReference type="InterPro" id="IPR036890">
    <property type="entry name" value="HATPase_C_sf"/>
</dbReference>
<reference evidence="1 2" key="1">
    <citation type="submission" date="2016-10" db="EMBL/GenBank/DDBJ databases">
        <authorList>
            <person name="de Groot N.N."/>
        </authorList>
    </citation>
    <scope>NUCLEOTIDE SEQUENCE [LARGE SCALE GENOMIC DNA]</scope>
    <source>
        <strain evidence="1 2">CPCC 202808</strain>
    </source>
</reference>
<accession>A0A1I2UW77</accession>
<dbReference type="InterPro" id="IPR020575">
    <property type="entry name" value="Hsp90_N"/>
</dbReference>
<dbReference type="Gene3D" id="3.30.565.10">
    <property type="entry name" value="Histidine kinase-like ATPase, C-terminal domain"/>
    <property type="match status" value="1"/>
</dbReference>
<gene>
    <name evidence="1" type="ORF">SAMN05421678_108266</name>
</gene>
<dbReference type="NCBIfam" id="NF047352">
    <property type="entry name" value="P_loop_sacsin"/>
    <property type="match status" value="1"/>
</dbReference>
<sequence length="1066" mass="112170">MPTVSDPFATGQIRDRVLAGWSASPARFREDANAEEDLALGGYRDRLVVELAQNAADAAARAGVPGVVRFTLRDDAPAWSASGGPVLVVENTGAGLTADGVQSLATLRASAKRDEPAEPIEPGEHAEQDEQVESAVGRFGVGFAAVLAVTDEPVVLSRSGGVRFSRADTAALVAEAARAAPGLDTEVRRRGGQVPALRLPFPAEGEPPEGFDTAVVLPLRDEAAADLVRELLAEVDDTLLLALPRLDRIEIDTGTTPVRVLSDAAARWHTVRAGGTWTGAERATLLADRPTEERDRPYWSVLWAVPRDAAPVDPLGGGTSRSALPRVVHAPTPTDEPMSLPALLLASFPLDPTRRHVAPGPLTDRLVEEAAAAYADLARTRAEAGPDGSSGALDLVPLGLPAGRLDGALREAIARRLPATPLLPSAEDPHLLLRPREAVVVDDADPVLVRTLASVVGGLVAPERRHGSALDALGVRRLPLSDLVDELGAVADAHPPDWWHDLYVALAGAAADPERREALGALPVPLADGRVARGARGLLLPGGAELPEETTGVLASYGLRLIHQLAAAEPAFDTLERLGATPAGPRSILDDGAVRAAVQDSPDADEPGEVADAVLALVAAAVRAGELQPGELPWLGDLALPDDHGELAPASALVLPGSRAEELFDPEDLAPLDRAVFERWGPQVLEAAGVVGTLGLVTASDVDLTAPPDELAELDDIESWASEAADELESGDGGGTVGEFLAVRDVDFVREDAWPRALALLVAEPALRRALVVPARLRDPRRPELAAVDVPSYTAWWIRRHVHVDGLPIPGYADPDAEPAIAALARPAPAWLAAFDPAARQAIGLVRTADDLDSDGLRRILHRLADPALVVDAATMVRLWAQLGSLDPQLLGADSAPERVRVLAGRETRVVDADDAVVVDAPMWAQRTDLGEHVVATGQAADNLAELLDLPLASELAAGEVEGEPADDGGERPVPEGVRLLLPEGPTSWREYDDLQVDGQSVEWWVDDDGIPHAATGAGLARALAWAGGRWDLRYAVAAVLAEPDQLPAYVVEAAFDERPADESPE</sequence>
<name>A0A1I2UW77_9ACTN</name>
<dbReference type="STRING" id="504797.SAMN05421678_108266"/>
<dbReference type="Proteomes" id="UP000199052">
    <property type="component" value="Unassembled WGS sequence"/>
</dbReference>
<evidence type="ECO:0000313" key="2">
    <source>
        <dbReference type="Proteomes" id="UP000199052"/>
    </source>
</evidence>
<dbReference type="PANTHER" id="PTHR32387">
    <property type="entry name" value="WU:FJ29H11"/>
    <property type="match status" value="1"/>
</dbReference>
<protein>
    <recommendedName>
        <fullName evidence="3">Molecular chaperone Hsp90</fullName>
    </recommendedName>
</protein>
<dbReference type="AlphaFoldDB" id="A0A1I2UW77"/>